<keyword evidence="3" id="KW-1185">Reference proteome</keyword>
<dbReference type="RefSeq" id="WP_377186627.1">
    <property type="nucleotide sequence ID" value="NZ_JBHUPD010000003.1"/>
</dbReference>
<comment type="caution">
    <text evidence="2">The sequence shown here is derived from an EMBL/GenBank/DDBJ whole genome shotgun (WGS) entry which is preliminary data.</text>
</comment>
<dbReference type="PANTHER" id="PTHR36974:SF1">
    <property type="entry name" value="DOXX FAMILY MEMBRANE PROTEIN"/>
    <property type="match status" value="1"/>
</dbReference>
<evidence type="ECO:0000313" key="3">
    <source>
        <dbReference type="Proteomes" id="UP001597557"/>
    </source>
</evidence>
<keyword evidence="1" id="KW-0472">Membrane</keyword>
<dbReference type="EMBL" id="JBHUPD010000003">
    <property type="protein sequence ID" value="MFD2873576.1"/>
    <property type="molecule type" value="Genomic_DNA"/>
</dbReference>
<dbReference type="PANTHER" id="PTHR36974">
    <property type="entry name" value="MEMBRANE PROTEIN-RELATED"/>
    <property type="match status" value="1"/>
</dbReference>
<evidence type="ECO:0000313" key="2">
    <source>
        <dbReference type="EMBL" id="MFD2873576.1"/>
    </source>
</evidence>
<accession>A0ABW5YE80</accession>
<keyword evidence="1" id="KW-0812">Transmembrane</keyword>
<proteinExistence type="predicted"/>
<keyword evidence="1" id="KW-1133">Transmembrane helix</keyword>
<protein>
    <submittedName>
        <fullName evidence="2">DoxX family protein</fullName>
    </submittedName>
</protein>
<name>A0ABW5YE80_9SPHI</name>
<dbReference type="Proteomes" id="UP001597557">
    <property type="component" value="Unassembled WGS sequence"/>
</dbReference>
<feature type="transmembrane region" description="Helical" evidence="1">
    <location>
        <begin position="66"/>
        <end position="88"/>
    </location>
</feature>
<feature type="transmembrane region" description="Helical" evidence="1">
    <location>
        <begin position="7"/>
        <end position="35"/>
    </location>
</feature>
<reference evidence="3" key="1">
    <citation type="journal article" date="2019" name="Int. J. Syst. Evol. Microbiol.">
        <title>The Global Catalogue of Microorganisms (GCM) 10K type strain sequencing project: providing services to taxonomists for standard genome sequencing and annotation.</title>
        <authorList>
            <consortium name="The Broad Institute Genomics Platform"/>
            <consortium name="The Broad Institute Genome Sequencing Center for Infectious Disease"/>
            <person name="Wu L."/>
            <person name="Ma J."/>
        </authorList>
    </citation>
    <scope>NUCLEOTIDE SEQUENCE [LARGE SCALE GENOMIC DNA]</scope>
    <source>
        <strain evidence="3">KCTC 22437</strain>
    </source>
</reference>
<feature type="transmembrane region" description="Helical" evidence="1">
    <location>
        <begin position="41"/>
        <end position="59"/>
    </location>
</feature>
<feature type="transmembrane region" description="Helical" evidence="1">
    <location>
        <begin position="100"/>
        <end position="118"/>
    </location>
</feature>
<evidence type="ECO:0000256" key="1">
    <source>
        <dbReference type="SAM" id="Phobius"/>
    </source>
</evidence>
<sequence length="122" mass="13929">MAKRLNMIVIIFCYLAAGSNHFLHSGAYIGIIPYYIPFPVFVNYLSGILEILFGLLLIFKATRRFAALAISLMLIAFLPVHIQMIINAPFKLGTFTVSPWVAWARLALQPTLIWWVWWSAKD</sequence>
<organism evidence="2 3">
    <name type="scientific">Mucilaginibacter ximonensis</name>
    <dbReference type="NCBI Taxonomy" id="538021"/>
    <lineage>
        <taxon>Bacteria</taxon>
        <taxon>Pseudomonadati</taxon>
        <taxon>Bacteroidota</taxon>
        <taxon>Sphingobacteriia</taxon>
        <taxon>Sphingobacteriales</taxon>
        <taxon>Sphingobacteriaceae</taxon>
        <taxon>Mucilaginibacter</taxon>
    </lineage>
</organism>
<gene>
    <name evidence="2" type="ORF">ACFS5N_13910</name>
</gene>